<accession>A0AA38FAQ9</accession>
<evidence type="ECO:0000313" key="2">
    <source>
        <dbReference type="EMBL" id="KAH9295330.1"/>
    </source>
</evidence>
<feature type="region of interest" description="Disordered" evidence="1">
    <location>
        <begin position="1"/>
        <end position="57"/>
    </location>
</feature>
<protein>
    <submittedName>
        <fullName evidence="2">Uncharacterized protein</fullName>
    </submittedName>
</protein>
<evidence type="ECO:0000256" key="1">
    <source>
        <dbReference type="SAM" id="MobiDB-lite"/>
    </source>
</evidence>
<sequence length="57" mass="6490">DRHPEQVGGYRTAALAGRWSRDPPRQGGGFITEEQNAKKRGEKRKTKHAGAKWDMRD</sequence>
<feature type="compositionally biased region" description="Basic residues" evidence="1">
    <location>
        <begin position="38"/>
        <end position="50"/>
    </location>
</feature>
<reference evidence="2 3" key="1">
    <citation type="journal article" date="2021" name="Nat. Plants">
        <title>The Taxus genome provides insights into paclitaxel biosynthesis.</title>
        <authorList>
            <person name="Xiong X."/>
            <person name="Gou J."/>
            <person name="Liao Q."/>
            <person name="Li Y."/>
            <person name="Zhou Q."/>
            <person name="Bi G."/>
            <person name="Li C."/>
            <person name="Du R."/>
            <person name="Wang X."/>
            <person name="Sun T."/>
            <person name="Guo L."/>
            <person name="Liang H."/>
            <person name="Lu P."/>
            <person name="Wu Y."/>
            <person name="Zhang Z."/>
            <person name="Ro D.K."/>
            <person name="Shang Y."/>
            <person name="Huang S."/>
            <person name="Yan J."/>
        </authorList>
    </citation>
    <scope>NUCLEOTIDE SEQUENCE [LARGE SCALE GENOMIC DNA]</scope>
    <source>
        <strain evidence="2">Ta-2019</strain>
    </source>
</reference>
<feature type="non-terminal residue" evidence="2">
    <location>
        <position position="1"/>
    </location>
</feature>
<keyword evidence="3" id="KW-1185">Reference proteome</keyword>
<dbReference type="AlphaFoldDB" id="A0AA38FAQ9"/>
<proteinExistence type="predicted"/>
<dbReference type="Proteomes" id="UP000824469">
    <property type="component" value="Unassembled WGS sequence"/>
</dbReference>
<comment type="caution">
    <text evidence="2">The sequence shown here is derived from an EMBL/GenBank/DDBJ whole genome shotgun (WGS) entry which is preliminary data.</text>
</comment>
<gene>
    <name evidence="2" type="ORF">KI387_038918</name>
</gene>
<name>A0AA38FAQ9_TAXCH</name>
<feature type="non-terminal residue" evidence="2">
    <location>
        <position position="57"/>
    </location>
</feature>
<organism evidence="2 3">
    <name type="scientific">Taxus chinensis</name>
    <name type="common">Chinese yew</name>
    <name type="synonym">Taxus wallichiana var. chinensis</name>
    <dbReference type="NCBI Taxonomy" id="29808"/>
    <lineage>
        <taxon>Eukaryota</taxon>
        <taxon>Viridiplantae</taxon>
        <taxon>Streptophyta</taxon>
        <taxon>Embryophyta</taxon>
        <taxon>Tracheophyta</taxon>
        <taxon>Spermatophyta</taxon>
        <taxon>Pinopsida</taxon>
        <taxon>Pinidae</taxon>
        <taxon>Conifers II</taxon>
        <taxon>Cupressales</taxon>
        <taxon>Taxaceae</taxon>
        <taxon>Taxus</taxon>
    </lineage>
</organism>
<evidence type="ECO:0000313" key="3">
    <source>
        <dbReference type="Proteomes" id="UP000824469"/>
    </source>
</evidence>
<dbReference type="EMBL" id="JAHRHJ020000011">
    <property type="protein sequence ID" value="KAH9295330.1"/>
    <property type="molecule type" value="Genomic_DNA"/>
</dbReference>